<evidence type="ECO:0000256" key="7">
    <source>
        <dbReference type="ARBA" id="ARBA00022553"/>
    </source>
</evidence>
<feature type="compositionally biased region" description="Polar residues" evidence="11">
    <location>
        <begin position="49"/>
        <end position="73"/>
    </location>
</feature>
<dbReference type="GO" id="GO:0042147">
    <property type="term" value="P:retrograde transport, endosome to Golgi"/>
    <property type="evidence" value="ECO:0007669"/>
    <property type="project" value="TreeGrafter"/>
</dbReference>
<protein>
    <recommendedName>
        <fullName evidence="12">PX domain-containing protein</fullName>
    </recommendedName>
</protein>
<dbReference type="GO" id="GO:0005829">
    <property type="term" value="C:cytosol"/>
    <property type="evidence" value="ECO:0007669"/>
    <property type="project" value="GOC"/>
</dbReference>
<keyword evidence="10" id="KW-0472">Membrane</keyword>
<feature type="domain" description="PX" evidence="12">
    <location>
        <begin position="299"/>
        <end position="416"/>
    </location>
</feature>
<evidence type="ECO:0000259" key="12">
    <source>
        <dbReference type="PROSITE" id="PS50195"/>
    </source>
</evidence>
<dbReference type="Gene3D" id="1.20.1270.60">
    <property type="entry name" value="Arfaptin homology (AH) domain/BAR domain"/>
    <property type="match status" value="1"/>
</dbReference>
<dbReference type="InterPro" id="IPR015404">
    <property type="entry name" value="Vps5_C"/>
</dbReference>
<dbReference type="AlphaFoldDB" id="A0A8H5BH85"/>
<keyword evidence="9" id="KW-0333">Golgi apparatus</keyword>
<gene>
    <name evidence="13" type="ORF">D9619_002039</name>
</gene>
<dbReference type="InterPro" id="IPR036871">
    <property type="entry name" value="PX_dom_sf"/>
</dbReference>
<dbReference type="InterPro" id="IPR037868">
    <property type="entry name" value="PX_Vps5"/>
</dbReference>
<dbReference type="GO" id="GO:0015031">
    <property type="term" value="P:protein transport"/>
    <property type="evidence" value="ECO:0007669"/>
    <property type="project" value="UniProtKB-KW"/>
</dbReference>
<keyword evidence="6" id="KW-0963">Cytoplasm</keyword>
<feature type="compositionally biased region" description="Basic and acidic residues" evidence="11">
    <location>
        <begin position="77"/>
        <end position="91"/>
    </location>
</feature>
<reference evidence="13 14" key="1">
    <citation type="journal article" date="2020" name="ISME J.">
        <title>Uncovering the hidden diversity of litter-decomposition mechanisms in mushroom-forming fungi.</title>
        <authorList>
            <person name="Floudas D."/>
            <person name="Bentzer J."/>
            <person name="Ahren D."/>
            <person name="Johansson T."/>
            <person name="Persson P."/>
            <person name="Tunlid A."/>
        </authorList>
    </citation>
    <scope>NUCLEOTIDE SEQUENCE [LARGE SCALE GENOMIC DNA]</scope>
    <source>
        <strain evidence="13 14">CBS 101986</strain>
    </source>
</reference>
<feature type="region of interest" description="Disordered" evidence="11">
    <location>
        <begin position="255"/>
        <end position="278"/>
    </location>
</feature>
<sequence length="674" mass="74439">MDGFDDLMNPSRAALEDNPFASPFGQRSSSPDPWATPFAASDSAHGFDPTTNVFSDTTSPFASLEPSYTSHSPFASEEPRAETKKEQEHHVPTPAAATPATVDPLDTAAALAADEDDDDDKPLANLRSPGFRESVAPPPPSAPVENAQPFSETATIRPVGGEDLEYRHPIPSGVLDHPQPSSSSMSSAAPSPSITQSSPAIIQAAQPPSATASSFRSPLSEARLEHSFGNLSLGGEGMGWQAEAHDEMPWQTETAPVTPQRSMHAGADEDSDDDRPIGQTMHRQESILNTARNDNGLQPVFTITVDDPQKVGDPIRSFTMYTVHTRTTSPLFQKSAFSVLRRYSDFLWLYETLSNNNAGVVVPPVPEKNPFGRFDDQFVRQRRVGLEKCIQKIANHPILGKDPDLRMFLESDSFALDIKHRKAEIAHEKGGLMASIGQTFTGPRFHETDEWFDRQKVYLDSLELQLRGLVKAIEAVAKQRHELSVATGEFATTVTDLSTSDVGKQLAHSLSGLAEVERTAQDLQNVQSEQDIATFNATVDEYARLINSVRLAFSSRIRTYHQWKNQESELLRTKQVHEKNRAQGKIPTDRLGYSLTQIAEAERRASEAKLDYENASKLVKSEVARFEQERIDDFKDSLHAFLEGMIARQKELIGAWEQYQHMLLKKVGAVPNTA</sequence>
<dbReference type="GO" id="GO:0035091">
    <property type="term" value="F:phosphatidylinositol binding"/>
    <property type="evidence" value="ECO:0007669"/>
    <property type="project" value="InterPro"/>
</dbReference>
<keyword evidence="7" id="KW-0597">Phosphoprotein</keyword>
<dbReference type="PROSITE" id="PS50195">
    <property type="entry name" value="PX"/>
    <property type="match status" value="1"/>
</dbReference>
<dbReference type="OrthoDB" id="271164at2759"/>
<evidence type="ECO:0000256" key="3">
    <source>
        <dbReference type="ARBA" id="ARBA00004555"/>
    </source>
</evidence>
<feature type="compositionally biased region" description="Low complexity" evidence="11">
    <location>
        <begin position="92"/>
        <end position="112"/>
    </location>
</feature>
<proteinExistence type="inferred from homology"/>
<evidence type="ECO:0000256" key="10">
    <source>
        <dbReference type="ARBA" id="ARBA00023136"/>
    </source>
</evidence>
<evidence type="ECO:0000313" key="13">
    <source>
        <dbReference type="EMBL" id="KAF5322831.1"/>
    </source>
</evidence>
<dbReference type="SMART" id="SM00312">
    <property type="entry name" value="PX"/>
    <property type="match status" value="1"/>
</dbReference>
<keyword evidence="5" id="KW-0813">Transport</keyword>
<dbReference type="PANTHER" id="PTHR10555:SF170">
    <property type="entry name" value="FI18122P1"/>
    <property type="match status" value="1"/>
</dbReference>
<keyword evidence="14" id="KW-1185">Reference proteome</keyword>
<dbReference type="CDD" id="cd06861">
    <property type="entry name" value="PX_Vps5p"/>
    <property type="match status" value="1"/>
</dbReference>
<keyword evidence="8" id="KW-0653">Protein transport</keyword>
<name>A0A8H5BH85_9AGAR</name>
<evidence type="ECO:0000256" key="1">
    <source>
        <dbReference type="ARBA" id="ARBA00004287"/>
    </source>
</evidence>
<dbReference type="GO" id="GO:0005768">
    <property type="term" value="C:endosome"/>
    <property type="evidence" value="ECO:0007669"/>
    <property type="project" value="TreeGrafter"/>
</dbReference>
<comment type="subcellular location">
    <subcellularLocation>
        <location evidence="2">Cytoplasm</location>
    </subcellularLocation>
    <subcellularLocation>
        <location evidence="3">Golgi apparatus</location>
    </subcellularLocation>
    <subcellularLocation>
        <location evidence="1">Membrane</location>
        <topology evidence="1">Peripheral membrane protein</topology>
        <orientation evidence="1">Cytoplasmic side</orientation>
    </subcellularLocation>
</comment>
<evidence type="ECO:0000256" key="4">
    <source>
        <dbReference type="ARBA" id="ARBA00010883"/>
    </source>
</evidence>
<evidence type="ECO:0000256" key="9">
    <source>
        <dbReference type="ARBA" id="ARBA00023034"/>
    </source>
</evidence>
<feature type="compositionally biased region" description="Low complexity" evidence="11">
    <location>
        <begin position="180"/>
        <end position="214"/>
    </location>
</feature>
<dbReference type="SUPFAM" id="SSF103657">
    <property type="entry name" value="BAR/IMD domain-like"/>
    <property type="match status" value="1"/>
</dbReference>
<dbReference type="PANTHER" id="PTHR10555">
    <property type="entry name" value="SORTING NEXIN"/>
    <property type="match status" value="1"/>
</dbReference>
<comment type="similarity">
    <text evidence="4">Belongs to the sorting nexin family.</text>
</comment>
<feature type="region of interest" description="Disordered" evidence="11">
    <location>
        <begin position="1"/>
        <end position="218"/>
    </location>
</feature>
<dbReference type="Gene3D" id="3.30.1520.10">
    <property type="entry name" value="Phox-like domain"/>
    <property type="match status" value="1"/>
</dbReference>
<dbReference type="GO" id="GO:0005794">
    <property type="term" value="C:Golgi apparatus"/>
    <property type="evidence" value="ECO:0007669"/>
    <property type="project" value="UniProtKB-SubCell"/>
</dbReference>
<dbReference type="Pfam" id="PF00787">
    <property type="entry name" value="PX"/>
    <property type="match status" value="1"/>
</dbReference>
<dbReference type="EMBL" id="JAACJJ010000028">
    <property type="protein sequence ID" value="KAF5322831.1"/>
    <property type="molecule type" value="Genomic_DNA"/>
</dbReference>
<dbReference type="InterPro" id="IPR035803">
    <property type="entry name" value="BAR_Vps5"/>
</dbReference>
<dbReference type="CDD" id="cd07627">
    <property type="entry name" value="BAR_Vps5p"/>
    <property type="match status" value="1"/>
</dbReference>
<dbReference type="InterPro" id="IPR001683">
    <property type="entry name" value="PX_dom"/>
</dbReference>
<dbReference type="FunFam" id="1.20.1270.60:FF:000022">
    <property type="entry name" value="Sorting nexin 3 protein"/>
    <property type="match status" value="1"/>
</dbReference>
<evidence type="ECO:0000313" key="14">
    <source>
        <dbReference type="Proteomes" id="UP000567179"/>
    </source>
</evidence>
<accession>A0A8H5BH85</accession>
<organism evidence="13 14">
    <name type="scientific">Psilocybe cf. subviscida</name>
    <dbReference type="NCBI Taxonomy" id="2480587"/>
    <lineage>
        <taxon>Eukaryota</taxon>
        <taxon>Fungi</taxon>
        <taxon>Dikarya</taxon>
        <taxon>Basidiomycota</taxon>
        <taxon>Agaricomycotina</taxon>
        <taxon>Agaricomycetes</taxon>
        <taxon>Agaricomycetidae</taxon>
        <taxon>Agaricales</taxon>
        <taxon>Agaricineae</taxon>
        <taxon>Strophariaceae</taxon>
        <taxon>Psilocybe</taxon>
    </lineage>
</organism>
<evidence type="ECO:0000256" key="5">
    <source>
        <dbReference type="ARBA" id="ARBA00022448"/>
    </source>
</evidence>
<comment type="caution">
    <text evidence="13">The sequence shown here is derived from an EMBL/GenBank/DDBJ whole genome shotgun (WGS) entry which is preliminary data.</text>
</comment>
<dbReference type="SUPFAM" id="SSF64268">
    <property type="entry name" value="PX domain"/>
    <property type="match status" value="1"/>
</dbReference>
<evidence type="ECO:0000256" key="11">
    <source>
        <dbReference type="SAM" id="MobiDB-lite"/>
    </source>
</evidence>
<dbReference type="FunFam" id="3.30.1520.10:FF:000013">
    <property type="entry name" value="Putative Sorting nexin 3"/>
    <property type="match status" value="1"/>
</dbReference>
<dbReference type="GO" id="GO:0045053">
    <property type="term" value="P:protein retention in Golgi apparatus"/>
    <property type="evidence" value="ECO:0007669"/>
    <property type="project" value="TreeGrafter"/>
</dbReference>
<evidence type="ECO:0000256" key="6">
    <source>
        <dbReference type="ARBA" id="ARBA00022490"/>
    </source>
</evidence>
<evidence type="ECO:0000256" key="2">
    <source>
        <dbReference type="ARBA" id="ARBA00004496"/>
    </source>
</evidence>
<dbReference type="GO" id="GO:0030904">
    <property type="term" value="C:retromer complex"/>
    <property type="evidence" value="ECO:0007669"/>
    <property type="project" value="UniProtKB-ARBA"/>
</dbReference>
<dbReference type="InterPro" id="IPR027267">
    <property type="entry name" value="AH/BAR_dom_sf"/>
</dbReference>
<evidence type="ECO:0000256" key="8">
    <source>
        <dbReference type="ARBA" id="ARBA00022927"/>
    </source>
</evidence>
<dbReference type="Proteomes" id="UP000567179">
    <property type="component" value="Unassembled WGS sequence"/>
</dbReference>
<dbReference type="Pfam" id="PF09325">
    <property type="entry name" value="Vps5"/>
    <property type="match status" value="1"/>
</dbReference>